<evidence type="ECO:0000259" key="3">
    <source>
        <dbReference type="Pfam" id="PF01494"/>
    </source>
</evidence>
<evidence type="ECO:0000313" key="4">
    <source>
        <dbReference type="EMBL" id="ATB47856.1"/>
    </source>
</evidence>
<reference evidence="4 5" key="1">
    <citation type="submission" date="2017-06" db="EMBL/GenBank/DDBJ databases">
        <title>Sequencing and comparative analysis of myxobacterial genomes.</title>
        <authorList>
            <person name="Rupp O."/>
            <person name="Goesmann A."/>
            <person name="Sogaard-Andersen L."/>
        </authorList>
    </citation>
    <scope>NUCLEOTIDE SEQUENCE [LARGE SCALE GENOMIC DNA]</scope>
    <source>
        <strain evidence="4 5">DSM 14697</strain>
    </source>
</reference>
<dbReference type="RefSeq" id="WP_095958899.1">
    <property type="nucleotide sequence ID" value="NZ_CP022203.1"/>
</dbReference>
<dbReference type="SUPFAM" id="SSF51905">
    <property type="entry name" value="FAD/NAD(P)-binding domain"/>
    <property type="match status" value="1"/>
</dbReference>
<dbReference type="AlphaFoldDB" id="A0A250JXK2"/>
<dbReference type="PANTHER" id="PTHR43476">
    <property type="entry name" value="3-(3-HYDROXY-PHENYL)PROPIONATE/3-HYDROXYCINNAMIC ACID HYDROXYLASE"/>
    <property type="match status" value="1"/>
</dbReference>
<dbReference type="NCBIfam" id="NF004829">
    <property type="entry name" value="PRK06183.1-3"/>
    <property type="match status" value="1"/>
</dbReference>
<dbReference type="EMBL" id="CP022203">
    <property type="protein sequence ID" value="ATB47856.1"/>
    <property type="molecule type" value="Genomic_DNA"/>
</dbReference>
<dbReference type="InterPro" id="IPR036188">
    <property type="entry name" value="FAD/NAD-bd_sf"/>
</dbReference>
<evidence type="ECO:0000313" key="5">
    <source>
        <dbReference type="Proteomes" id="UP000217343"/>
    </source>
</evidence>
<feature type="region of interest" description="Disordered" evidence="2">
    <location>
        <begin position="520"/>
        <end position="541"/>
    </location>
</feature>
<feature type="domain" description="FAD-binding" evidence="3">
    <location>
        <begin position="6"/>
        <end position="343"/>
    </location>
</feature>
<proteinExistence type="predicted"/>
<dbReference type="Proteomes" id="UP000217343">
    <property type="component" value="Chromosome"/>
</dbReference>
<dbReference type="GO" id="GO:0019622">
    <property type="term" value="P:3-(3-hydroxy)phenylpropionate catabolic process"/>
    <property type="evidence" value="ECO:0007669"/>
    <property type="project" value="TreeGrafter"/>
</dbReference>
<dbReference type="InterPro" id="IPR002938">
    <property type="entry name" value="FAD-bd"/>
</dbReference>
<dbReference type="KEGG" id="mmas:MYMAC_003475"/>
<dbReference type="GO" id="GO:0008688">
    <property type="term" value="F:3-(3-hydroxyphenyl)propionate hydroxylase activity"/>
    <property type="evidence" value="ECO:0007669"/>
    <property type="project" value="TreeGrafter"/>
</dbReference>
<dbReference type="PRINTS" id="PR00420">
    <property type="entry name" value="RNGMNOXGNASE"/>
</dbReference>
<dbReference type="PANTHER" id="PTHR43476:SF3">
    <property type="entry name" value="FAD-BINDING MONOOXYGENASE"/>
    <property type="match status" value="1"/>
</dbReference>
<dbReference type="GO" id="GO:0071949">
    <property type="term" value="F:FAD binding"/>
    <property type="evidence" value="ECO:0007669"/>
    <property type="project" value="InterPro"/>
</dbReference>
<keyword evidence="5" id="KW-1185">Reference proteome</keyword>
<accession>A0A250JXK2</accession>
<dbReference type="Gene3D" id="3.40.30.120">
    <property type="match status" value="1"/>
</dbReference>
<keyword evidence="4" id="KW-0503">Monooxygenase</keyword>
<gene>
    <name evidence="4" type="ORF">MYMAC_003475</name>
</gene>
<evidence type="ECO:0000256" key="2">
    <source>
        <dbReference type="SAM" id="MobiDB-lite"/>
    </source>
</evidence>
<protein>
    <submittedName>
        <fullName evidence="4">PheA/TfdB family FAD-binding monooxygenase</fullName>
    </submittedName>
</protein>
<evidence type="ECO:0000256" key="1">
    <source>
        <dbReference type="ARBA" id="ARBA00023002"/>
    </source>
</evidence>
<dbReference type="Gene3D" id="3.50.50.60">
    <property type="entry name" value="FAD/NAD(P)-binding domain"/>
    <property type="match status" value="1"/>
</dbReference>
<keyword evidence="1" id="KW-0560">Oxidoreductase</keyword>
<organism evidence="4 5">
    <name type="scientific">Corallococcus macrosporus DSM 14697</name>
    <dbReference type="NCBI Taxonomy" id="1189310"/>
    <lineage>
        <taxon>Bacteria</taxon>
        <taxon>Pseudomonadati</taxon>
        <taxon>Myxococcota</taxon>
        <taxon>Myxococcia</taxon>
        <taxon>Myxococcales</taxon>
        <taxon>Cystobacterineae</taxon>
        <taxon>Myxococcaceae</taxon>
        <taxon>Corallococcus</taxon>
    </lineage>
</organism>
<dbReference type="Pfam" id="PF01494">
    <property type="entry name" value="FAD_binding_3"/>
    <property type="match status" value="1"/>
</dbReference>
<sequence length="541" mass="59321">MAPESVDVIIVGCGPVGAMAANLLGQQGIRTLVVEREVTPHGQSRAISVDDEGQRIFQSAGLVGDSGAGFYPCKRLQYLDDALRSLAEVDFTRLDRPFGYVPAAFFQQPRMESALREGLKRFPHVDLWLGHEVESFVQDEDGVTARVKEVAGERAVNVRARFLLACDGSHSSIRRRLGLKLDGTTALEHSLAITVKTASAEPDFTSYLCGPVRRGFIARTAPDEIRFDIILEPAADLKAARSDENVRRLIGYYLDPASVELESVKIFSYHSRMSEQWRVGRVFLLGDAAHLMPPFLGQGLCAGLRDAANLTWKLALVLEGAADPSLLDSYEEERRGHVSEVIRGSDAMGRVMMSGGRVMARARNALIQVLYRLPVAGDFIRDYKVKPEMPLRRGFMQGARREKGDVPEGSYFPQPRVERPDGQAALLDDCLGEGFVVLTRPGASQEAQREARALSDELGARWWRVAAADRAETGGPDALVDLDGRLGAWFARYAADLVVLRPDRYVFGIAGGGTRGHLLGSLKGRVRPPSRQKGGEVRRAG</sequence>
<dbReference type="OrthoDB" id="5482506at2"/>
<name>A0A250JXK2_9BACT</name>
<dbReference type="InterPro" id="IPR050631">
    <property type="entry name" value="PheA/TfdB_FAD_monoxygenase"/>
</dbReference>
<dbReference type="Gene3D" id="3.30.70.2450">
    <property type="match status" value="1"/>
</dbReference>